<organism evidence="2 3">
    <name type="scientific">Rickenella mellea</name>
    <dbReference type="NCBI Taxonomy" id="50990"/>
    <lineage>
        <taxon>Eukaryota</taxon>
        <taxon>Fungi</taxon>
        <taxon>Dikarya</taxon>
        <taxon>Basidiomycota</taxon>
        <taxon>Agaricomycotina</taxon>
        <taxon>Agaricomycetes</taxon>
        <taxon>Hymenochaetales</taxon>
        <taxon>Rickenellaceae</taxon>
        <taxon>Rickenella</taxon>
    </lineage>
</organism>
<evidence type="ECO:0000313" key="3">
    <source>
        <dbReference type="Proteomes" id="UP000294933"/>
    </source>
</evidence>
<protein>
    <submittedName>
        <fullName evidence="2">Uncharacterized protein</fullName>
    </submittedName>
</protein>
<sequence>MVLLLILYTTIGTFFALGHHFLYETLSRHQTPAASLQIGPFTIGPTWALTIGNGLSWVVQLFYTLAIGGALVQLFWHLLHTRHFTLHEMDRVFSITSAFYTRTALRRATVLAVVALVFLGLGGVISTFTPPSLAISVLPLSQPCDIMTVDLSNASVYFPSTVLSNLVTHNLLTQSTMLPASSPCSSCTYNVTYFAPGLTCKEINISSSPFHPDPVGHTVLWNVTLVLNPDFNNNHEQIPIVDIYALSRAGSIDTGVFSEPQIIICTMKNATYRVTIDHRNGTSVTAEADIVPFVLPPVTVDVTNSYLAINQAFSEFVSGYVELVPSHDPGYKFHIINNSFVGYTRWITCDNLLLGNCTRNIDLVTTLPILMQNMGVSLLAGSVTQHNTTSSLSRVPDGRCLNESAVYVYDRVRLLAVYGSALIVTAICVALGIHSVMVGQGGIMTFSNLVYAIMTPGMFEISNGQELPQDTVIHAVGGRFIPGQIV</sequence>
<feature type="transmembrane region" description="Helical" evidence="1">
    <location>
        <begin position="57"/>
        <end position="79"/>
    </location>
</feature>
<evidence type="ECO:0000256" key="1">
    <source>
        <dbReference type="SAM" id="Phobius"/>
    </source>
</evidence>
<keyword evidence="1" id="KW-0472">Membrane</keyword>
<feature type="transmembrane region" description="Helical" evidence="1">
    <location>
        <begin position="415"/>
        <end position="438"/>
    </location>
</feature>
<feature type="transmembrane region" description="Helical" evidence="1">
    <location>
        <begin position="108"/>
        <end position="128"/>
    </location>
</feature>
<name>A0A4Y7Q2Z6_9AGAM</name>
<keyword evidence="1" id="KW-1133">Transmembrane helix</keyword>
<dbReference type="VEuPathDB" id="FungiDB:BD410DRAFT_287583"/>
<evidence type="ECO:0000313" key="2">
    <source>
        <dbReference type="EMBL" id="TDL21701.1"/>
    </source>
</evidence>
<reference evidence="2 3" key="1">
    <citation type="submission" date="2018-06" db="EMBL/GenBank/DDBJ databases">
        <title>A transcriptomic atlas of mushroom development highlights an independent origin of complex multicellularity.</title>
        <authorList>
            <consortium name="DOE Joint Genome Institute"/>
            <person name="Krizsan K."/>
            <person name="Almasi E."/>
            <person name="Merenyi Z."/>
            <person name="Sahu N."/>
            <person name="Viragh M."/>
            <person name="Koszo T."/>
            <person name="Mondo S."/>
            <person name="Kiss B."/>
            <person name="Balint B."/>
            <person name="Kues U."/>
            <person name="Barry K."/>
            <person name="Hegedus J.C."/>
            <person name="Henrissat B."/>
            <person name="Johnson J."/>
            <person name="Lipzen A."/>
            <person name="Ohm R."/>
            <person name="Nagy I."/>
            <person name="Pangilinan J."/>
            <person name="Yan J."/>
            <person name="Xiong Y."/>
            <person name="Grigoriev I.V."/>
            <person name="Hibbett D.S."/>
            <person name="Nagy L.G."/>
        </authorList>
    </citation>
    <scope>NUCLEOTIDE SEQUENCE [LARGE SCALE GENOMIC DNA]</scope>
    <source>
        <strain evidence="2 3">SZMC22713</strain>
    </source>
</reference>
<proteinExistence type="predicted"/>
<dbReference type="AlphaFoldDB" id="A0A4Y7Q2Z6"/>
<keyword evidence="3" id="KW-1185">Reference proteome</keyword>
<dbReference type="STRING" id="50990.A0A4Y7Q2Z6"/>
<dbReference type="Proteomes" id="UP000294933">
    <property type="component" value="Unassembled WGS sequence"/>
</dbReference>
<gene>
    <name evidence="2" type="ORF">BD410DRAFT_287583</name>
</gene>
<dbReference type="OrthoDB" id="3198553at2759"/>
<accession>A0A4Y7Q2Z6</accession>
<dbReference type="EMBL" id="ML170179">
    <property type="protein sequence ID" value="TDL21701.1"/>
    <property type="molecule type" value="Genomic_DNA"/>
</dbReference>
<keyword evidence="1" id="KW-0812">Transmembrane</keyword>